<dbReference type="Gene3D" id="2.10.25.10">
    <property type="entry name" value="Laminin"/>
    <property type="match status" value="1"/>
</dbReference>
<feature type="disulfide bond" evidence="4">
    <location>
        <begin position="97"/>
        <end position="107"/>
    </location>
</feature>
<keyword evidence="6" id="KW-0732">Signal</keyword>
<dbReference type="RefSeq" id="XP_042921650.1">
    <property type="nucleotide sequence ID" value="XM_043066354.1"/>
</dbReference>
<keyword evidence="4" id="KW-0245">EGF-like domain</keyword>
<evidence type="ECO:0000313" key="8">
    <source>
        <dbReference type="EMBL" id="PNW79429.1"/>
    </source>
</evidence>
<name>A0A2K3DFX8_CHLRE</name>
<dbReference type="GeneID" id="66054915"/>
<feature type="disulfide bond" evidence="4">
    <location>
        <begin position="116"/>
        <end position="125"/>
    </location>
</feature>
<feature type="signal peptide" evidence="6">
    <location>
        <begin position="1"/>
        <end position="27"/>
    </location>
</feature>
<evidence type="ECO:0000256" key="3">
    <source>
        <dbReference type="ARBA" id="ARBA00023034"/>
    </source>
</evidence>
<accession>A0A2K3DFX8</accession>
<reference evidence="8 9" key="1">
    <citation type="journal article" date="2007" name="Science">
        <title>The Chlamydomonas genome reveals the evolution of key animal and plant functions.</title>
        <authorList>
            <person name="Merchant S.S."/>
            <person name="Prochnik S.E."/>
            <person name="Vallon O."/>
            <person name="Harris E.H."/>
            <person name="Karpowicz S.J."/>
            <person name="Witman G.B."/>
            <person name="Terry A."/>
            <person name="Salamov A."/>
            <person name="Fritz-Laylin L.K."/>
            <person name="Marechal-Drouard L."/>
            <person name="Marshall W.F."/>
            <person name="Qu L.H."/>
            <person name="Nelson D.R."/>
            <person name="Sanderfoot A.A."/>
            <person name="Spalding M.H."/>
            <person name="Kapitonov V.V."/>
            <person name="Ren Q."/>
            <person name="Ferris P."/>
            <person name="Lindquist E."/>
            <person name="Shapiro H."/>
            <person name="Lucas S.M."/>
            <person name="Grimwood J."/>
            <person name="Schmutz J."/>
            <person name="Cardol P."/>
            <person name="Cerutti H."/>
            <person name="Chanfreau G."/>
            <person name="Chen C.L."/>
            <person name="Cognat V."/>
            <person name="Croft M.T."/>
            <person name="Dent R."/>
            <person name="Dutcher S."/>
            <person name="Fernandez E."/>
            <person name="Fukuzawa H."/>
            <person name="Gonzalez-Ballester D."/>
            <person name="Gonzalez-Halphen D."/>
            <person name="Hallmann A."/>
            <person name="Hanikenne M."/>
            <person name="Hippler M."/>
            <person name="Inwood W."/>
            <person name="Jabbari K."/>
            <person name="Kalanon M."/>
            <person name="Kuras R."/>
            <person name="Lefebvre P.A."/>
            <person name="Lemaire S.D."/>
            <person name="Lobanov A.V."/>
            <person name="Lohr M."/>
            <person name="Manuell A."/>
            <person name="Meier I."/>
            <person name="Mets L."/>
            <person name="Mittag M."/>
            <person name="Mittelmeier T."/>
            <person name="Moroney J.V."/>
            <person name="Moseley J."/>
            <person name="Napoli C."/>
            <person name="Nedelcu A.M."/>
            <person name="Niyogi K."/>
            <person name="Novoselov S.V."/>
            <person name="Paulsen I.T."/>
            <person name="Pazour G."/>
            <person name="Purton S."/>
            <person name="Ral J.P."/>
            <person name="Riano-Pachon D.M."/>
            <person name="Riekhof W."/>
            <person name="Rymarquis L."/>
            <person name="Schroda M."/>
            <person name="Stern D."/>
            <person name="Umen J."/>
            <person name="Willows R."/>
            <person name="Wilson N."/>
            <person name="Zimmer S.L."/>
            <person name="Allmer J."/>
            <person name="Balk J."/>
            <person name="Bisova K."/>
            <person name="Chen C.J."/>
            <person name="Elias M."/>
            <person name="Gendler K."/>
            <person name="Hauser C."/>
            <person name="Lamb M.R."/>
            <person name="Ledford H."/>
            <person name="Long J.C."/>
            <person name="Minagawa J."/>
            <person name="Page M.D."/>
            <person name="Pan J."/>
            <person name="Pootakham W."/>
            <person name="Roje S."/>
            <person name="Rose A."/>
            <person name="Stahlberg E."/>
            <person name="Terauchi A.M."/>
            <person name="Yang P."/>
            <person name="Ball S."/>
            <person name="Bowler C."/>
            <person name="Dieckmann C.L."/>
            <person name="Gladyshev V.N."/>
            <person name="Green P."/>
            <person name="Jorgensen R."/>
            <person name="Mayfield S."/>
            <person name="Mueller-Roeber B."/>
            <person name="Rajamani S."/>
            <person name="Sayre R.T."/>
            <person name="Brokstein P."/>
            <person name="Dubchak I."/>
            <person name="Goodstein D."/>
            <person name="Hornick L."/>
            <person name="Huang Y.W."/>
            <person name="Jhaveri J."/>
            <person name="Luo Y."/>
            <person name="Martinez D."/>
            <person name="Ngau W.C."/>
            <person name="Otillar B."/>
            <person name="Poliakov A."/>
            <person name="Porter A."/>
            <person name="Szajkowski L."/>
            <person name="Werner G."/>
            <person name="Zhou K."/>
            <person name="Grigoriev I.V."/>
            <person name="Rokhsar D.S."/>
            <person name="Grossman A.R."/>
        </authorList>
    </citation>
    <scope>NUCLEOTIDE SEQUENCE [LARGE SCALE GENOMIC DNA]</scope>
    <source>
        <strain evidence="9">CC-503</strain>
    </source>
</reference>
<comment type="caution">
    <text evidence="4">Lacks conserved residue(s) required for the propagation of feature annotation.</text>
</comment>
<protein>
    <recommendedName>
        <fullName evidence="7">EGF-like domain-containing protein</fullName>
    </recommendedName>
</protein>
<keyword evidence="9" id="KW-1185">Reference proteome</keyword>
<gene>
    <name evidence="8" type="ORF">CHLRE_09g414750v5</name>
</gene>
<sequence>MSARNRARWRHFFGLLAALCLTNVVLHASGAYGQTAGLALDRNGSSQGRLSRERKFALTQTTPAAVRCTAAKGKWCEDFLLQEEVLWKPAPRGSKECPDNCNNVGRCNYDTGYCDCAAGWTGVGCKTPQKRPCTSTWREPEDPSKIPTSHIGPDKRDLNWTVWSNIHSRCGGICDDDLAICYCDGQGPNQFGRIPAPPGSPPGTPPIRVGRPLVTEYMAPNETWDGKWAFGRQPYSNVYGPQGYCNVSKPVWAAVCSMDALAGPTCDEPLESFCPGACSGHGRCYLGYCYCDEGYYGHDCARRKAGLPLLPSSIPTTPWLASVVREPPAAQEPPPVPTRKRPLVYVYDLEPFYQARILQYRVSPPWCVHRQHLYPGNTTRWTDEWVYAVDTLLHESFLISEHRTFDPEEMINFIREVHTWIDTNYPFWKRRQGRDHIWTWTHDEGACWAPTVLNNSVWLTHWGRMELNHKSHGLPEDNYNKEFKSVNQPEGYLVHIQGHPCYNPQKDLVIPSFKRPEHYHKSGLVGNPTRERDVSFYFKGDVGKGRFPPYSRGVRQGIYKLAKEGDWATKHKFLIGGRSDVPGDYSDMLSRAIFCLVAAGDGWSGRMEDAMLHGCIPVIIIDEVHVVFESLLDVDTFSIRIAQKDVPRILEILQAVPERKIRSMQAHLGHVWHRFRYTSLPGLANELVRVTEANKKALGPGAATANATLPSRVPLPRAFKGDPSVDDAFGTILQWLYSRIPYTR</sequence>
<dbReference type="Pfam" id="PF23106">
    <property type="entry name" value="EGF_Teneurin"/>
    <property type="match status" value="1"/>
</dbReference>
<evidence type="ECO:0000256" key="6">
    <source>
        <dbReference type="SAM" id="SignalP"/>
    </source>
</evidence>
<feature type="region of interest" description="Disordered" evidence="5">
    <location>
        <begin position="132"/>
        <end position="151"/>
    </location>
</feature>
<dbReference type="InterPro" id="IPR040911">
    <property type="entry name" value="Exostosin_GT47"/>
</dbReference>
<evidence type="ECO:0000256" key="4">
    <source>
        <dbReference type="PROSITE-ProRule" id="PRU00076"/>
    </source>
</evidence>
<dbReference type="KEGG" id="cre:CHLRE_09g414750v5"/>
<dbReference type="GO" id="GO:0000139">
    <property type="term" value="C:Golgi membrane"/>
    <property type="evidence" value="ECO:0007669"/>
    <property type="project" value="UniProtKB-SubCell"/>
</dbReference>
<dbReference type="PROSITE" id="PS01186">
    <property type="entry name" value="EGF_2"/>
    <property type="match status" value="1"/>
</dbReference>
<dbReference type="InterPro" id="IPR000742">
    <property type="entry name" value="EGF"/>
</dbReference>
<dbReference type="EMBL" id="CM008970">
    <property type="protein sequence ID" value="PNW79429.1"/>
    <property type="molecule type" value="Genomic_DNA"/>
</dbReference>
<feature type="chain" id="PRO_5014353175" description="EGF-like domain-containing protein" evidence="6">
    <location>
        <begin position="28"/>
        <end position="744"/>
    </location>
</feature>
<evidence type="ECO:0000256" key="5">
    <source>
        <dbReference type="SAM" id="MobiDB-lite"/>
    </source>
</evidence>
<evidence type="ECO:0000256" key="1">
    <source>
        <dbReference type="ARBA" id="ARBA00004323"/>
    </source>
</evidence>
<dbReference type="PANTHER" id="PTHR11062:SF268">
    <property type="entry name" value="FAMILY PROTEIN, PUTATIVE, EXPRESSED-RELATED"/>
    <property type="match status" value="1"/>
</dbReference>
<keyword evidence="3" id="KW-0333">Golgi apparatus</keyword>
<evidence type="ECO:0000259" key="7">
    <source>
        <dbReference type="PROSITE" id="PS50026"/>
    </source>
</evidence>
<dbReference type="Pfam" id="PF03016">
    <property type="entry name" value="Exostosin_GT47"/>
    <property type="match status" value="1"/>
</dbReference>
<comment type="subcellular location">
    <subcellularLocation>
        <location evidence="1">Golgi apparatus membrane</location>
        <topology evidence="1">Single-pass type II membrane protein</topology>
    </subcellularLocation>
</comment>
<dbReference type="PROSITE" id="PS00022">
    <property type="entry name" value="EGF_1"/>
    <property type="match status" value="1"/>
</dbReference>
<dbReference type="GO" id="GO:0016757">
    <property type="term" value="F:glycosyltransferase activity"/>
    <property type="evidence" value="ECO:0007669"/>
    <property type="project" value="InterPro"/>
</dbReference>
<keyword evidence="4" id="KW-1015">Disulfide bond</keyword>
<dbReference type="AlphaFoldDB" id="A0A2K3DFX8"/>
<dbReference type="Proteomes" id="UP000006906">
    <property type="component" value="Chromosome 9"/>
</dbReference>
<proteinExistence type="inferred from homology"/>
<dbReference type="PANTHER" id="PTHR11062">
    <property type="entry name" value="EXOSTOSIN HEPARAN SULFATE GLYCOSYLTRANSFERASE -RELATED"/>
    <property type="match status" value="1"/>
</dbReference>
<dbReference type="OrthoDB" id="545112at2759"/>
<dbReference type="InParanoid" id="A0A2K3DFX8"/>
<comment type="similarity">
    <text evidence="2">Belongs to the glycosyltransferase 47 family.</text>
</comment>
<dbReference type="Gramene" id="PNW79429">
    <property type="protein sequence ID" value="PNW79429"/>
    <property type="gene ID" value="CHLRE_09g414750v5"/>
</dbReference>
<evidence type="ECO:0000313" key="9">
    <source>
        <dbReference type="Proteomes" id="UP000006906"/>
    </source>
</evidence>
<dbReference type="InterPro" id="IPR004263">
    <property type="entry name" value="Exostosin"/>
</dbReference>
<dbReference type="PROSITE" id="PS50026">
    <property type="entry name" value="EGF_3"/>
    <property type="match status" value="1"/>
</dbReference>
<feature type="domain" description="EGF-like" evidence="7">
    <location>
        <begin position="93"/>
        <end position="126"/>
    </location>
</feature>
<organism evidence="8 9">
    <name type="scientific">Chlamydomonas reinhardtii</name>
    <name type="common">Chlamydomonas smithii</name>
    <dbReference type="NCBI Taxonomy" id="3055"/>
    <lineage>
        <taxon>Eukaryota</taxon>
        <taxon>Viridiplantae</taxon>
        <taxon>Chlorophyta</taxon>
        <taxon>core chlorophytes</taxon>
        <taxon>Chlorophyceae</taxon>
        <taxon>CS clade</taxon>
        <taxon>Chlamydomonadales</taxon>
        <taxon>Chlamydomonadaceae</taxon>
        <taxon>Chlamydomonas</taxon>
    </lineage>
</organism>
<dbReference type="FunCoup" id="A0A2K3DFX8">
    <property type="interactions" value="148"/>
</dbReference>
<evidence type="ECO:0000256" key="2">
    <source>
        <dbReference type="ARBA" id="ARBA00010271"/>
    </source>
</evidence>